<proteinExistence type="predicted"/>
<keyword evidence="2" id="KW-1185">Reference proteome</keyword>
<dbReference type="EMBL" id="CVRI01000041">
    <property type="protein sequence ID" value="CRK95237.1"/>
    <property type="molecule type" value="Genomic_DNA"/>
</dbReference>
<organism evidence="1 2">
    <name type="scientific">Clunio marinus</name>
    <dbReference type="NCBI Taxonomy" id="568069"/>
    <lineage>
        <taxon>Eukaryota</taxon>
        <taxon>Metazoa</taxon>
        <taxon>Ecdysozoa</taxon>
        <taxon>Arthropoda</taxon>
        <taxon>Hexapoda</taxon>
        <taxon>Insecta</taxon>
        <taxon>Pterygota</taxon>
        <taxon>Neoptera</taxon>
        <taxon>Endopterygota</taxon>
        <taxon>Diptera</taxon>
        <taxon>Nematocera</taxon>
        <taxon>Chironomoidea</taxon>
        <taxon>Chironomidae</taxon>
        <taxon>Clunio</taxon>
    </lineage>
</organism>
<gene>
    <name evidence="1" type="ORF">CLUMA_CG008750</name>
</gene>
<evidence type="ECO:0000313" key="2">
    <source>
        <dbReference type="Proteomes" id="UP000183832"/>
    </source>
</evidence>
<protein>
    <submittedName>
        <fullName evidence="1">CLUMA_CG008750, isoform A</fullName>
    </submittedName>
</protein>
<accession>A0A1J1I4N1</accession>
<reference evidence="1 2" key="1">
    <citation type="submission" date="2015-04" db="EMBL/GenBank/DDBJ databases">
        <authorList>
            <person name="Syromyatnikov M.Y."/>
            <person name="Popov V.N."/>
        </authorList>
    </citation>
    <scope>NUCLEOTIDE SEQUENCE [LARGE SCALE GENOMIC DNA]</scope>
</reference>
<dbReference type="Proteomes" id="UP000183832">
    <property type="component" value="Unassembled WGS sequence"/>
</dbReference>
<sequence>MTQFPKVLHLQHSSLLKTHVGISSGVCQLIECHKASKLWYYRKEWVKRFEPIHNCNDEVSFTCNILSYNIRFGLQYSHHSIPGIFMLRFIVFMLD</sequence>
<name>A0A1J1I4N1_9DIPT</name>
<evidence type="ECO:0000313" key="1">
    <source>
        <dbReference type="EMBL" id="CRK95237.1"/>
    </source>
</evidence>
<dbReference type="AlphaFoldDB" id="A0A1J1I4N1"/>